<dbReference type="SUPFAM" id="SSF50939">
    <property type="entry name" value="Sialidases"/>
    <property type="match status" value="1"/>
</dbReference>
<accession>A0A7M4DFA0</accession>
<dbReference type="PANTHER" id="PTHR10628">
    <property type="entry name" value="SIALIDASE"/>
    <property type="match status" value="1"/>
</dbReference>
<evidence type="ECO:0000313" key="5">
    <source>
        <dbReference type="EMBL" id="VZO35593.1"/>
    </source>
</evidence>
<dbReference type="EMBL" id="CACRYJ010000014">
    <property type="protein sequence ID" value="VZO35593.1"/>
    <property type="molecule type" value="Genomic_DNA"/>
</dbReference>
<comment type="similarity">
    <text evidence="2">Belongs to the glycosyl hydrolase 33 family.</text>
</comment>
<organism evidence="5 6">
    <name type="scientific">Occultella aeris</name>
    <dbReference type="NCBI Taxonomy" id="2761496"/>
    <lineage>
        <taxon>Bacteria</taxon>
        <taxon>Bacillati</taxon>
        <taxon>Actinomycetota</taxon>
        <taxon>Actinomycetes</taxon>
        <taxon>Micrococcales</taxon>
        <taxon>Ruaniaceae</taxon>
        <taxon>Occultella</taxon>
    </lineage>
</organism>
<dbReference type="InterPro" id="IPR026856">
    <property type="entry name" value="Sialidase_fam"/>
</dbReference>
<evidence type="ECO:0000256" key="2">
    <source>
        <dbReference type="ARBA" id="ARBA00009348"/>
    </source>
</evidence>
<name>A0A7M4DFA0_9MICO</name>
<reference evidence="5 6" key="1">
    <citation type="submission" date="2019-11" db="EMBL/GenBank/DDBJ databases">
        <authorList>
            <person name="Criscuolo A."/>
        </authorList>
    </citation>
    <scope>NUCLEOTIDE SEQUENCE [LARGE SCALE GENOMIC DNA]</scope>
    <source>
        <strain evidence="5">CIP111667</strain>
    </source>
</reference>
<comment type="caution">
    <text evidence="5">The sequence shown here is derived from an EMBL/GenBank/DDBJ whole genome shotgun (WGS) entry which is preliminary data.</text>
</comment>
<evidence type="ECO:0000256" key="1">
    <source>
        <dbReference type="ARBA" id="ARBA00000427"/>
    </source>
</evidence>
<dbReference type="Gene3D" id="2.120.10.10">
    <property type="match status" value="1"/>
</dbReference>
<dbReference type="GO" id="GO:0016020">
    <property type="term" value="C:membrane"/>
    <property type="evidence" value="ECO:0007669"/>
    <property type="project" value="TreeGrafter"/>
</dbReference>
<proteinExistence type="inferred from homology"/>
<evidence type="ECO:0000313" key="6">
    <source>
        <dbReference type="Proteomes" id="UP000419743"/>
    </source>
</evidence>
<protein>
    <recommendedName>
        <fullName evidence="3">exo-alpha-sialidase</fullName>
        <ecNumber evidence="3">3.2.1.18</ecNumber>
    </recommendedName>
</protein>
<dbReference type="GO" id="GO:0004308">
    <property type="term" value="F:exo-alpha-sialidase activity"/>
    <property type="evidence" value="ECO:0007669"/>
    <property type="project" value="UniProtKB-EC"/>
</dbReference>
<dbReference type="Pfam" id="PF13088">
    <property type="entry name" value="BNR_2"/>
    <property type="match status" value="1"/>
</dbReference>
<gene>
    <name evidence="5" type="primary">nedA_2</name>
    <name evidence="5" type="ORF">HALOF300_00791</name>
</gene>
<dbReference type="GO" id="GO:0009313">
    <property type="term" value="P:oligosaccharide catabolic process"/>
    <property type="evidence" value="ECO:0007669"/>
    <property type="project" value="TreeGrafter"/>
</dbReference>
<keyword evidence="5" id="KW-0326">Glycosidase</keyword>
<dbReference type="InterPro" id="IPR036278">
    <property type="entry name" value="Sialidase_sf"/>
</dbReference>
<evidence type="ECO:0000259" key="4">
    <source>
        <dbReference type="Pfam" id="PF13088"/>
    </source>
</evidence>
<evidence type="ECO:0000256" key="3">
    <source>
        <dbReference type="ARBA" id="ARBA00012733"/>
    </source>
</evidence>
<dbReference type="RefSeq" id="WP_156739487.1">
    <property type="nucleotide sequence ID" value="NZ_CACRYJ010000014.1"/>
</dbReference>
<comment type="catalytic activity">
    <reaction evidence="1">
        <text>Hydrolysis of alpha-(2-&gt;3)-, alpha-(2-&gt;6)-, alpha-(2-&gt;8)- glycosidic linkages of terminal sialic acid residues in oligosaccharides, glycoproteins, glycolipids, colominic acid and synthetic substrates.</text>
        <dbReference type="EC" id="3.2.1.18"/>
    </reaction>
</comment>
<dbReference type="CDD" id="cd15482">
    <property type="entry name" value="Sialidase_non-viral"/>
    <property type="match status" value="1"/>
</dbReference>
<dbReference type="AlphaFoldDB" id="A0A7M4DFA0"/>
<dbReference type="InterPro" id="IPR011040">
    <property type="entry name" value="Sialidase"/>
</dbReference>
<keyword evidence="6" id="KW-1185">Reference proteome</keyword>
<dbReference type="Proteomes" id="UP000419743">
    <property type="component" value="Unassembled WGS sequence"/>
</dbReference>
<dbReference type="EC" id="3.2.1.18" evidence="3"/>
<keyword evidence="5" id="KW-0378">Hydrolase</keyword>
<dbReference type="PANTHER" id="PTHR10628:SF30">
    <property type="entry name" value="EXO-ALPHA-SIALIDASE"/>
    <property type="match status" value="1"/>
</dbReference>
<sequence length="370" mass="38982">MSSRAQISGPRVAASEQELFAAGTLGYASFRIPALIASGPHLLAFCEGRRDSAGDTGRIDVVVRHSPDSGATWAPMTVVARRPDHTTGNPMPFLTAAGEVVLLTVTNGASVSESDLMRPGVTEGDRRRVWVQRAPIPGEPFGNPIEITDQVRRPDWGWFATGPGHGLTLANGAHHGRLVAACTHSVLSDAPGDHAYGGHLLLSDDDGHTWRVGAVDSAPRPMGAALNPNEATAAELPDGVVYVNARNQARVGGRLGAWSEDGGEGFRAPFRTHPELALPAVQGSMLASGAGELWLSTPGHRTERRDVTLWRSADAGATWSRGPVLHDGPGAYSDLTLLSDGSLAALVECGSRSAYESIRFIQFSPTEGIS</sequence>
<dbReference type="GO" id="GO:0005737">
    <property type="term" value="C:cytoplasm"/>
    <property type="evidence" value="ECO:0007669"/>
    <property type="project" value="TreeGrafter"/>
</dbReference>
<dbReference type="GO" id="GO:0006689">
    <property type="term" value="P:ganglioside catabolic process"/>
    <property type="evidence" value="ECO:0007669"/>
    <property type="project" value="TreeGrafter"/>
</dbReference>
<feature type="domain" description="Sialidase" evidence="4">
    <location>
        <begin position="41"/>
        <end position="343"/>
    </location>
</feature>